<sequence length="80" mass="8850">MSKRNSGQTTRLVLFYVQQCLEHPSDEIAVSDHPAENAVHATIHQNLMVANKVSAILTALNVQHYVNSNKVCVLPINKAQ</sequence>
<dbReference type="Proteomes" id="UP001432380">
    <property type="component" value="Segment"/>
</dbReference>
<name>A0AAX4JJ07_9CAUD</name>
<reference evidence="1" key="1">
    <citation type="submission" date="2024-01" db="EMBL/GenBank/DDBJ databases">
        <authorList>
            <person name="Zhu Q."/>
        </authorList>
    </citation>
    <scope>NUCLEOTIDE SEQUENCE</scope>
</reference>
<accession>A0AAX4JJ07</accession>
<evidence type="ECO:0000313" key="2">
    <source>
        <dbReference type="Proteomes" id="UP001432380"/>
    </source>
</evidence>
<dbReference type="EMBL" id="PP079243">
    <property type="protein sequence ID" value="WVK89953.1"/>
    <property type="molecule type" value="Genomic_DNA"/>
</dbReference>
<protein>
    <submittedName>
        <fullName evidence="1">Uncharacterized protein</fullName>
    </submittedName>
</protein>
<evidence type="ECO:0000313" key="1">
    <source>
        <dbReference type="EMBL" id="WVK89953.1"/>
    </source>
</evidence>
<organism evidence="1 2">
    <name type="scientific">Burkholderia phage vB_BpP_HN02</name>
    <dbReference type="NCBI Taxonomy" id="3116925"/>
    <lineage>
        <taxon>Viruses</taxon>
        <taxon>Duplodnaviria</taxon>
        <taxon>Heunggongvirae</taxon>
        <taxon>Uroviricota</taxon>
        <taxon>Caudoviricetes</taxon>
        <taxon>Schitoviridae</taxon>
    </lineage>
</organism>
<proteinExistence type="predicted"/>